<gene>
    <name evidence="1" type="ORF">V6N11_005508</name>
</gene>
<dbReference type="PROSITE" id="PS51257">
    <property type="entry name" value="PROKAR_LIPOPROTEIN"/>
    <property type="match status" value="1"/>
</dbReference>
<sequence length="146" mass="16477">MFVTPRWSRKKSHSPLLAILLVVFISCSILYNEFSIQQIHESSDHGFASSTQRTSFTIVKLNLPNGASDSVVTTRLRATVGRSSGRIRMLSRVDDRVQGKRGVMCSPASECLISNRTRFIKSRTTRICQTSWLVISMGKRKKTRVD</sequence>
<evidence type="ECO:0000313" key="2">
    <source>
        <dbReference type="Proteomes" id="UP001396334"/>
    </source>
</evidence>
<reference evidence="1 2" key="1">
    <citation type="journal article" date="2024" name="G3 (Bethesda)">
        <title>Genome assembly of Hibiscus sabdariffa L. provides insights into metabolisms of medicinal natural products.</title>
        <authorList>
            <person name="Kim T."/>
        </authorList>
    </citation>
    <scope>NUCLEOTIDE SEQUENCE [LARGE SCALE GENOMIC DNA]</scope>
    <source>
        <strain evidence="1">TK-2024</strain>
        <tissue evidence="1">Old leaves</tissue>
    </source>
</reference>
<dbReference type="EMBL" id="JBBPBN010000021">
    <property type="protein sequence ID" value="KAK9014346.1"/>
    <property type="molecule type" value="Genomic_DNA"/>
</dbReference>
<organism evidence="1 2">
    <name type="scientific">Hibiscus sabdariffa</name>
    <name type="common">roselle</name>
    <dbReference type="NCBI Taxonomy" id="183260"/>
    <lineage>
        <taxon>Eukaryota</taxon>
        <taxon>Viridiplantae</taxon>
        <taxon>Streptophyta</taxon>
        <taxon>Embryophyta</taxon>
        <taxon>Tracheophyta</taxon>
        <taxon>Spermatophyta</taxon>
        <taxon>Magnoliopsida</taxon>
        <taxon>eudicotyledons</taxon>
        <taxon>Gunneridae</taxon>
        <taxon>Pentapetalae</taxon>
        <taxon>rosids</taxon>
        <taxon>malvids</taxon>
        <taxon>Malvales</taxon>
        <taxon>Malvaceae</taxon>
        <taxon>Malvoideae</taxon>
        <taxon>Hibiscus</taxon>
    </lineage>
</organism>
<dbReference type="Proteomes" id="UP001396334">
    <property type="component" value="Unassembled WGS sequence"/>
</dbReference>
<name>A0ABR2RNI2_9ROSI</name>
<comment type="caution">
    <text evidence="1">The sequence shown here is derived from an EMBL/GenBank/DDBJ whole genome shotgun (WGS) entry which is preliminary data.</text>
</comment>
<proteinExistence type="predicted"/>
<evidence type="ECO:0000313" key="1">
    <source>
        <dbReference type="EMBL" id="KAK9014346.1"/>
    </source>
</evidence>
<keyword evidence="2" id="KW-1185">Reference proteome</keyword>
<accession>A0ABR2RNI2</accession>
<protein>
    <submittedName>
        <fullName evidence="1">Uncharacterized protein</fullName>
    </submittedName>
</protein>